<evidence type="ECO:0000313" key="2">
    <source>
        <dbReference type="Proteomes" id="UP000640052"/>
    </source>
</evidence>
<protein>
    <submittedName>
        <fullName evidence="1">Uncharacterized protein</fullName>
    </submittedName>
</protein>
<accession>A0A919UP98</accession>
<dbReference type="EMBL" id="BOOA01000025">
    <property type="protein sequence ID" value="GIH25143.1"/>
    <property type="molecule type" value="Genomic_DNA"/>
</dbReference>
<name>A0A919UP98_9ACTN</name>
<reference evidence="1" key="1">
    <citation type="submission" date="2021-01" db="EMBL/GenBank/DDBJ databases">
        <title>Whole genome shotgun sequence of Acrocarpospora phusangensis NBRC 108782.</title>
        <authorList>
            <person name="Komaki H."/>
            <person name="Tamura T."/>
        </authorList>
    </citation>
    <scope>NUCLEOTIDE SEQUENCE</scope>
    <source>
        <strain evidence="1">NBRC 108782</strain>
    </source>
</reference>
<keyword evidence="2" id="KW-1185">Reference proteome</keyword>
<proteinExistence type="predicted"/>
<evidence type="ECO:0000313" key="1">
    <source>
        <dbReference type="EMBL" id="GIH25143.1"/>
    </source>
</evidence>
<sequence length="145" mass="15449">MTTTMDRADAVKQIAGHLASRDRWIITAPPDALHALSQALTELPECTAYIDAGIPTVMCTEAAEVLQVADAVVEATAVIMVPKTVAPADLAKVVRQHVPDDGTRDVIVLRTGRGRQICWPVIFVDALALVDPRSAAALRAQTNVS</sequence>
<dbReference type="RefSeq" id="WP_204041870.1">
    <property type="nucleotide sequence ID" value="NZ_BOOA01000025.1"/>
</dbReference>
<organism evidence="1 2">
    <name type="scientific">Acrocarpospora phusangensis</name>
    <dbReference type="NCBI Taxonomy" id="1070424"/>
    <lineage>
        <taxon>Bacteria</taxon>
        <taxon>Bacillati</taxon>
        <taxon>Actinomycetota</taxon>
        <taxon>Actinomycetes</taxon>
        <taxon>Streptosporangiales</taxon>
        <taxon>Streptosporangiaceae</taxon>
        <taxon>Acrocarpospora</taxon>
    </lineage>
</organism>
<gene>
    <name evidence="1" type="ORF">Aph01nite_34530</name>
</gene>
<comment type="caution">
    <text evidence="1">The sequence shown here is derived from an EMBL/GenBank/DDBJ whole genome shotgun (WGS) entry which is preliminary data.</text>
</comment>
<dbReference type="Proteomes" id="UP000640052">
    <property type="component" value="Unassembled WGS sequence"/>
</dbReference>
<dbReference type="AlphaFoldDB" id="A0A919UP98"/>